<dbReference type="AlphaFoldDB" id="A0A501XMT3"/>
<dbReference type="InterPro" id="IPR002500">
    <property type="entry name" value="PAPS_reduct_dom"/>
</dbReference>
<dbReference type="Pfam" id="PF01507">
    <property type="entry name" value="PAPS_reduct"/>
    <property type="match status" value="1"/>
</dbReference>
<evidence type="ECO:0000313" key="6">
    <source>
        <dbReference type="EMBL" id="TPE61769.1"/>
    </source>
</evidence>
<gene>
    <name evidence="4" type="primary">cysH</name>
    <name evidence="6" type="ORF">FJQ54_07665</name>
</gene>
<dbReference type="GO" id="GO:0004604">
    <property type="term" value="F:phosphoadenylyl-sulfate reductase (thioredoxin) activity"/>
    <property type="evidence" value="ECO:0007669"/>
    <property type="project" value="UniProtKB-UniRule"/>
</dbReference>
<keyword evidence="4" id="KW-0479">Metal-binding</keyword>
<dbReference type="SUPFAM" id="SSF52402">
    <property type="entry name" value="Adenine nucleotide alpha hydrolases-like"/>
    <property type="match status" value="1"/>
</dbReference>
<dbReference type="GO" id="GO:0019379">
    <property type="term" value="P:sulfate assimilation, phosphoadenylyl sulfate reduction by phosphoadenylyl-sulfate reductase (thioredoxin)"/>
    <property type="evidence" value="ECO:0007669"/>
    <property type="project" value="UniProtKB-UniRule"/>
</dbReference>
<evidence type="ECO:0000256" key="2">
    <source>
        <dbReference type="ARBA" id="ARBA00023002"/>
    </source>
</evidence>
<evidence type="ECO:0000256" key="3">
    <source>
        <dbReference type="ARBA" id="ARBA00024327"/>
    </source>
</evidence>
<organism evidence="6 7">
    <name type="scientific">Sandaracinobacter neustonicus</name>
    <dbReference type="NCBI Taxonomy" id="1715348"/>
    <lineage>
        <taxon>Bacteria</taxon>
        <taxon>Pseudomonadati</taxon>
        <taxon>Pseudomonadota</taxon>
        <taxon>Alphaproteobacteria</taxon>
        <taxon>Sphingomonadales</taxon>
        <taxon>Sphingosinicellaceae</taxon>
        <taxon>Sandaracinobacter</taxon>
    </lineage>
</organism>
<keyword evidence="2 4" id="KW-0560">Oxidoreductase</keyword>
<dbReference type="GO" id="GO:0051539">
    <property type="term" value="F:4 iron, 4 sulfur cluster binding"/>
    <property type="evidence" value="ECO:0007669"/>
    <property type="project" value="UniProtKB-UniRule"/>
</dbReference>
<keyword evidence="7" id="KW-1185">Reference proteome</keyword>
<feature type="binding site" evidence="4">
    <location>
        <position position="210"/>
    </location>
    <ligand>
        <name>[4Fe-4S] cluster</name>
        <dbReference type="ChEBI" id="CHEBI:49883"/>
    </ligand>
</feature>
<proteinExistence type="inferred from homology"/>
<dbReference type="EMBL" id="VFSU01000021">
    <property type="protein sequence ID" value="TPE61769.1"/>
    <property type="molecule type" value="Genomic_DNA"/>
</dbReference>
<evidence type="ECO:0000259" key="5">
    <source>
        <dbReference type="Pfam" id="PF01507"/>
    </source>
</evidence>
<dbReference type="PIRSF" id="PIRSF000857">
    <property type="entry name" value="PAPS_reductase"/>
    <property type="match status" value="1"/>
</dbReference>
<dbReference type="InterPro" id="IPR014729">
    <property type="entry name" value="Rossmann-like_a/b/a_fold"/>
</dbReference>
<feature type="domain" description="Phosphoadenosine phosphosulphate reductase" evidence="5">
    <location>
        <begin position="45"/>
        <end position="212"/>
    </location>
</feature>
<comment type="function">
    <text evidence="4">Catalyzes the formation of sulfite from adenosine 5'-phosphosulfate (APS) using thioredoxin as an electron donor.</text>
</comment>
<dbReference type="GO" id="GO:0070814">
    <property type="term" value="P:hydrogen sulfide biosynthetic process"/>
    <property type="evidence" value="ECO:0007669"/>
    <property type="project" value="UniProtKB-UniRule"/>
</dbReference>
<comment type="subcellular location">
    <subcellularLocation>
        <location evidence="4">Cytoplasm</location>
    </subcellularLocation>
</comment>
<keyword evidence="4" id="KW-0411">Iron-sulfur</keyword>
<dbReference type="NCBIfam" id="TIGR00434">
    <property type="entry name" value="cysH"/>
    <property type="match status" value="1"/>
</dbReference>
<evidence type="ECO:0000313" key="7">
    <source>
        <dbReference type="Proteomes" id="UP000319897"/>
    </source>
</evidence>
<reference evidence="6 7" key="1">
    <citation type="submission" date="2019-06" db="EMBL/GenBank/DDBJ databases">
        <authorList>
            <person name="Lee I."/>
            <person name="Jang G.I."/>
            <person name="Hwang C.Y."/>
        </authorList>
    </citation>
    <scope>NUCLEOTIDE SEQUENCE [LARGE SCALE GENOMIC DNA]</scope>
    <source>
        <strain evidence="6 7">PAMC 28131</strain>
    </source>
</reference>
<dbReference type="GO" id="GO:0005737">
    <property type="term" value="C:cytoplasm"/>
    <property type="evidence" value="ECO:0007669"/>
    <property type="project" value="UniProtKB-SubCell"/>
</dbReference>
<dbReference type="RefSeq" id="WP_140927828.1">
    <property type="nucleotide sequence ID" value="NZ_VFSU01000021.1"/>
</dbReference>
<dbReference type="EC" id="1.8.4.10" evidence="4"/>
<evidence type="ECO:0000256" key="1">
    <source>
        <dbReference type="ARBA" id="ARBA00009732"/>
    </source>
</evidence>
<dbReference type="NCBIfam" id="NF002537">
    <property type="entry name" value="PRK02090.1"/>
    <property type="match status" value="1"/>
</dbReference>
<dbReference type="GO" id="GO:0043866">
    <property type="term" value="F:adenylyl-sulfate reductase (thioredoxin) activity"/>
    <property type="evidence" value="ECO:0007669"/>
    <property type="project" value="UniProtKB-EC"/>
</dbReference>
<sequence length="247" mass="27614">MSLAAQIPESPLWHAADAPALSARYGADSARALADALTDPAFGDVAVVSSFGAESAVLLHMVSQIRRDVPVLFVETGWLFPETLRYAEDLSAHLRLSDVRWLHPDQATLDAKDPKRLRWSYDPDGCCEIRKVEPLDRGLQPFNLWVSGRKSHQNRARAQLSLFETQDKRLKLNPLHDWTNDKLRDYAATHQLPPHPLVADGYPSIGCSPCTSRVQPGEDPRAGRWRGWDKSECGIHKAPDADHEPVF</sequence>
<comment type="cofactor">
    <cofactor evidence="4">
        <name>[4Fe-4S] cluster</name>
        <dbReference type="ChEBI" id="CHEBI:49883"/>
    </cofactor>
    <text evidence="4">Binds 1 [4Fe-4S] cluster per subunit.</text>
</comment>
<comment type="caution">
    <text evidence="6">The sequence shown here is derived from an EMBL/GenBank/DDBJ whole genome shotgun (WGS) entry which is preliminary data.</text>
</comment>
<dbReference type="OrthoDB" id="9794018at2"/>
<accession>A0A501XMT3</accession>
<dbReference type="PANTHER" id="PTHR46509">
    <property type="entry name" value="PHOSPHOADENOSINE PHOSPHOSULFATE REDUCTASE"/>
    <property type="match status" value="1"/>
</dbReference>
<dbReference type="Gene3D" id="3.40.50.620">
    <property type="entry name" value="HUPs"/>
    <property type="match status" value="1"/>
</dbReference>
<feature type="binding site" evidence="4">
    <location>
        <position position="127"/>
    </location>
    <ligand>
        <name>[4Fe-4S] cluster</name>
        <dbReference type="ChEBI" id="CHEBI:49883"/>
    </ligand>
</feature>
<protein>
    <recommendedName>
        <fullName evidence="4">Adenosine 5'-phosphosulfate reductase</fullName>
        <shortName evidence="4">APS reductase</shortName>
        <ecNumber evidence="4">1.8.4.10</ecNumber>
    </recommendedName>
    <alternativeName>
        <fullName evidence="4">5'-adenylylsulfate reductase</fullName>
    </alternativeName>
    <alternativeName>
        <fullName evidence="4">Thioredoxin-dependent 5'-adenylylsulfate reductase</fullName>
    </alternativeName>
</protein>
<dbReference type="HAMAP" id="MF_00063">
    <property type="entry name" value="CysH"/>
    <property type="match status" value="1"/>
</dbReference>
<comment type="similarity">
    <text evidence="1 4">Belongs to the PAPS reductase family. CysH subfamily.</text>
</comment>
<keyword evidence="4" id="KW-0408">Iron</keyword>
<evidence type="ECO:0000256" key="4">
    <source>
        <dbReference type="HAMAP-Rule" id="MF_00063"/>
    </source>
</evidence>
<feature type="binding site" evidence="4">
    <location>
        <position position="126"/>
    </location>
    <ligand>
        <name>[4Fe-4S] cluster</name>
        <dbReference type="ChEBI" id="CHEBI:49883"/>
    </ligand>
</feature>
<dbReference type="InterPro" id="IPR004511">
    <property type="entry name" value="PAPS/APS_Rdtase"/>
</dbReference>
<keyword evidence="4" id="KW-0963">Cytoplasm</keyword>
<comment type="catalytic activity">
    <reaction evidence="4">
        <text>[thioredoxin]-disulfide + sulfite + AMP + 2 H(+) = adenosine 5'-phosphosulfate + [thioredoxin]-dithiol</text>
        <dbReference type="Rhea" id="RHEA:21976"/>
        <dbReference type="Rhea" id="RHEA-COMP:10698"/>
        <dbReference type="Rhea" id="RHEA-COMP:10700"/>
        <dbReference type="ChEBI" id="CHEBI:15378"/>
        <dbReference type="ChEBI" id="CHEBI:17359"/>
        <dbReference type="ChEBI" id="CHEBI:29950"/>
        <dbReference type="ChEBI" id="CHEBI:50058"/>
        <dbReference type="ChEBI" id="CHEBI:58243"/>
        <dbReference type="ChEBI" id="CHEBI:456215"/>
        <dbReference type="EC" id="1.8.4.10"/>
    </reaction>
</comment>
<dbReference type="Proteomes" id="UP000319897">
    <property type="component" value="Unassembled WGS sequence"/>
</dbReference>
<dbReference type="PANTHER" id="PTHR46509:SF1">
    <property type="entry name" value="PHOSPHOADENOSINE PHOSPHOSULFATE REDUCTASE"/>
    <property type="match status" value="1"/>
</dbReference>
<feature type="active site" description="Nucleophile; cysteine thiosulfonate intermediate" evidence="4">
    <location>
        <position position="233"/>
    </location>
</feature>
<feature type="binding site" evidence="4">
    <location>
        <position position="207"/>
    </location>
    <ligand>
        <name>[4Fe-4S] cluster</name>
        <dbReference type="ChEBI" id="CHEBI:49883"/>
    </ligand>
</feature>
<dbReference type="GO" id="GO:0046872">
    <property type="term" value="F:metal ion binding"/>
    <property type="evidence" value="ECO:0007669"/>
    <property type="project" value="UniProtKB-KW"/>
</dbReference>
<name>A0A501XMT3_9SPHN</name>
<comment type="pathway">
    <text evidence="3 4">Sulfur metabolism; hydrogen sulfide biosynthesis; sulfite from sulfate.</text>
</comment>